<dbReference type="SUPFAM" id="SSF51905">
    <property type="entry name" value="FAD/NAD(P)-binding domain"/>
    <property type="match status" value="1"/>
</dbReference>
<evidence type="ECO:0000313" key="7">
    <source>
        <dbReference type="EMBL" id="AEB08697.1"/>
    </source>
</evidence>
<keyword evidence="1" id="KW-0004">4Fe-4S</keyword>
<evidence type="ECO:0000313" key="8">
    <source>
        <dbReference type="Proteomes" id="UP000000483"/>
    </source>
</evidence>
<name>F2NGS6_DESAR</name>
<dbReference type="PROSITE" id="PS51379">
    <property type="entry name" value="4FE4S_FER_2"/>
    <property type="match status" value="2"/>
</dbReference>
<evidence type="ECO:0000259" key="6">
    <source>
        <dbReference type="PROSITE" id="PS51379"/>
    </source>
</evidence>
<evidence type="ECO:0000256" key="1">
    <source>
        <dbReference type="ARBA" id="ARBA00022485"/>
    </source>
</evidence>
<dbReference type="HOGENOM" id="CLU_020302_1_0_7"/>
<dbReference type="OrthoDB" id="9766627at2"/>
<keyword evidence="8" id="KW-1185">Reference proteome</keyword>
<sequence>MVGLSWYGRVIYLLSKVRLAGRCMSEAKKVLVVGGGIAGLTAAWELANLQVEVLLIDQAPFLGGHAAQFACKAIDRCLKCNTCLVEQRLREVVGAPGIDVRLQTRLTGVTRQNGRFQVLLSQGPHYIDANRCTDCGICYERCLGKAEGAIRLAPSHKNHPFYFINPEQCLCDGLGKARQCQSACPEGAIDLDRQDSEITAAVDAVVLATGYVPFDPRQKPQFNFDAYPNMLTGQELERQLRDQGRVLRPSDGQPVQKVAFVQCVGSRDLSLNHTFCSRVCCGYALRLGLRLSHAQPDTKISVFYMDIQNFGKDFDRYLRAANSRFRFIRSLPGDYFPAPEDRIAVHYFEPQQRTVVSETFDLVVLSVGIMPRPENQVLCQMLGLEVNEHGFVINDPAADATGVVVAGTVEGPRDIAESITHASRAAAQLARHLGVLP</sequence>
<feature type="domain" description="4Fe-4S ferredoxin-type" evidence="6">
    <location>
        <begin position="160"/>
        <end position="194"/>
    </location>
</feature>
<keyword evidence="5" id="KW-0411">Iron-sulfur</keyword>
<dbReference type="KEGG" id="dao:Desac_0818"/>
<gene>
    <name evidence="7" type="ordered locus">Desac_0818</name>
</gene>
<accession>F2NGS6</accession>
<dbReference type="PANTHER" id="PTHR43498">
    <property type="entry name" value="FERREDOXIN:COB-COM HETERODISULFIDE REDUCTASE SUBUNIT A"/>
    <property type="match status" value="1"/>
</dbReference>
<dbReference type="eggNOG" id="COG1148">
    <property type="taxonomic scope" value="Bacteria"/>
</dbReference>
<dbReference type="Gene3D" id="3.40.50.720">
    <property type="entry name" value="NAD(P)-binding Rossmann-like Domain"/>
    <property type="match status" value="1"/>
</dbReference>
<dbReference type="AlphaFoldDB" id="F2NGS6"/>
<dbReference type="GO" id="GO:0051539">
    <property type="term" value="F:4 iron, 4 sulfur cluster binding"/>
    <property type="evidence" value="ECO:0007669"/>
    <property type="project" value="UniProtKB-KW"/>
</dbReference>
<reference evidence="7 8" key="1">
    <citation type="journal article" date="2011" name="Stand. Genomic Sci.">
        <title>Complete genome sequence of the acetate-degrading sulfate reducer Desulfobacca acetoxidans type strain (ASRB2).</title>
        <authorList>
            <person name="Goker M."/>
            <person name="Teshima H."/>
            <person name="Lapidus A."/>
            <person name="Nolan M."/>
            <person name="Lucas S."/>
            <person name="Hammon N."/>
            <person name="Deshpande S."/>
            <person name="Cheng J.F."/>
            <person name="Tapia R."/>
            <person name="Han C."/>
            <person name="Goodwin L."/>
            <person name="Pitluck S."/>
            <person name="Huntemann M."/>
            <person name="Liolios K."/>
            <person name="Ivanova N."/>
            <person name="Pagani I."/>
            <person name="Mavromatis K."/>
            <person name="Ovchinikova G."/>
            <person name="Pati A."/>
            <person name="Chen A."/>
            <person name="Palaniappan K."/>
            <person name="Land M."/>
            <person name="Hauser L."/>
            <person name="Brambilla E.M."/>
            <person name="Rohde M."/>
            <person name="Spring S."/>
            <person name="Detter J.C."/>
            <person name="Woyke T."/>
            <person name="Bristow J."/>
            <person name="Eisen J.A."/>
            <person name="Markowitz V."/>
            <person name="Hugenholtz P."/>
            <person name="Kyrpides N.C."/>
            <person name="Klenk H.P."/>
        </authorList>
    </citation>
    <scope>NUCLEOTIDE SEQUENCE [LARGE SCALE GENOMIC DNA]</scope>
    <source>
        <strain evidence="8">ATCC 700848 / DSM 11109 / ASRB2</strain>
    </source>
</reference>
<dbReference type="Gene3D" id="3.30.70.20">
    <property type="match status" value="1"/>
</dbReference>
<evidence type="ECO:0000256" key="4">
    <source>
        <dbReference type="ARBA" id="ARBA00023004"/>
    </source>
</evidence>
<dbReference type="Pfam" id="PF13450">
    <property type="entry name" value="NAD_binding_8"/>
    <property type="match status" value="1"/>
</dbReference>
<feature type="domain" description="4Fe-4S ferredoxin-type" evidence="6">
    <location>
        <begin position="123"/>
        <end position="155"/>
    </location>
</feature>
<reference evidence="8" key="2">
    <citation type="submission" date="2011-03" db="EMBL/GenBank/DDBJ databases">
        <title>The complete genome of Desulfobacca acetoxidans DSM 11109.</title>
        <authorList>
            <consortium name="US DOE Joint Genome Institute (JGI-PGF)"/>
            <person name="Lucas S."/>
            <person name="Copeland A."/>
            <person name="Lapidus A."/>
            <person name="Bruce D."/>
            <person name="Goodwin L."/>
            <person name="Pitluck S."/>
            <person name="Peters L."/>
            <person name="Kyrpides N."/>
            <person name="Mavromatis K."/>
            <person name="Ivanova N."/>
            <person name="Ovchinnikova G."/>
            <person name="Teshima H."/>
            <person name="Detter J.C."/>
            <person name="Han C."/>
            <person name="Land M."/>
            <person name="Hauser L."/>
            <person name="Markowitz V."/>
            <person name="Cheng J.-F."/>
            <person name="Hugenholtz P."/>
            <person name="Woyke T."/>
            <person name="Wu D."/>
            <person name="Spring S."/>
            <person name="Schueler E."/>
            <person name="Brambilla E."/>
            <person name="Klenk H.-P."/>
            <person name="Eisen J.A."/>
        </authorList>
    </citation>
    <scope>NUCLEOTIDE SEQUENCE [LARGE SCALE GENOMIC DNA]</scope>
    <source>
        <strain evidence="8">ATCC 700848 / DSM 11109 / ASRB2</strain>
    </source>
</reference>
<keyword evidence="3" id="KW-0560">Oxidoreductase</keyword>
<dbReference type="STRING" id="880072.Desac_0818"/>
<keyword evidence="4" id="KW-0408">Iron</keyword>
<dbReference type="GO" id="GO:0016491">
    <property type="term" value="F:oxidoreductase activity"/>
    <property type="evidence" value="ECO:0007669"/>
    <property type="project" value="UniProtKB-KW"/>
</dbReference>
<dbReference type="EMBL" id="CP002629">
    <property type="protein sequence ID" value="AEB08697.1"/>
    <property type="molecule type" value="Genomic_DNA"/>
</dbReference>
<keyword evidence="2" id="KW-0479">Metal-binding</keyword>
<proteinExistence type="predicted"/>
<dbReference type="SUPFAM" id="SSF54862">
    <property type="entry name" value="4Fe-4S ferredoxins"/>
    <property type="match status" value="1"/>
</dbReference>
<dbReference type="InterPro" id="IPR039650">
    <property type="entry name" value="HdrA-like"/>
</dbReference>
<evidence type="ECO:0000256" key="5">
    <source>
        <dbReference type="ARBA" id="ARBA00023014"/>
    </source>
</evidence>
<dbReference type="PANTHER" id="PTHR43498:SF1">
    <property type="entry name" value="COB--COM HETERODISULFIDE REDUCTASE IRON-SULFUR SUBUNIT A"/>
    <property type="match status" value="1"/>
</dbReference>
<dbReference type="InterPro" id="IPR036188">
    <property type="entry name" value="FAD/NAD-bd_sf"/>
</dbReference>
<dbReference type="Proteomes" id="UP000000483">
    <property type="component" value="Chromosome"/>
</dbReference>
<dbReference type="GO" id="GO:0046872">
    <property type="term" value="F:metal ion binding"/>
    <property type="evidence" value="ECO:0007669"/>
    <property type="project" value="UniProtKB-KW"/>
</dbReference>
<organism evidence="7 8">
    <name type="scientific">Desulfobacca acetoxidans (strain ATCC 700848 / DSM 11109 / ASRB2)</name>
    <dbReference type="NCBI Taxonomy" id="880072"/>
    <lineage>
        <taxon>Bacteria</taxon>
        <taxon>Pseudomonadati</taxon>
        <taxon>Thermodesulfobacteriota</taxon>
        <taxon>Desulfobaccia</taxon>
        <taxon>Desulfobaccales</taxon>
        <taxon>Desulfobaccaceae</taxon>
        <taxon>Desulfobacca</taxon>
    </lineage>
</organism>
<evidence type="ECO:0000256" key="3">
    <source>
        <dbReference type="ARBA" id="ARBA00023002"/>
    </source>
</evidence>
<protein>
    <submittedName>
        <fullName evidence="7">FAD dependent oxidoreductase</fullName>
    </submittedName>
</protein>
<evidence type="ECO:0000256" key="2">
    <source>
        <dbReference type="ARBA" id="ARBA00022723"/>
    </source>
</evidence>
<dbReference type="InterPro" id="IPR017896">
    <property type="entry name" value="4Fe4S_Fe-S-bd"/>
</dbReference>